<dbReference type="PANTHER" id="PTHR43095">
    <property type="entry name" value="SUGAR KINASE"/>
    <property type="match status" value="1"/>
</dbReference>
<evidence type="ECO:0000259" key="11">
    <source>
        <dbReference type="Pfam" id="PF00370"/>
    </source>
</evidence>
<evidence type="ECO:0000256" key="2">
    <source>
        <dbReference type="ARBA" id="ARBA00022629"/>
    </source>
</evidence>
<proteinExistence type="inferred from homology"/>
<evidence type="ECO:0000313" key="13">
    <source>
        <dbReference type="EMBL" id="MBY8917902.1"/>
    </source>
</evidence>
<dbReference type="Gene3D" id="3.30.420.40">
    <property type="match status" value="2"/>
</dbReference>
<keyword evidence="14" id="KW-1185">Reference proteome</keyword>
<protein>
    <recommendedName>
        <fullName evidence="8 10">Xylulose kinase</fullName>
        <shortName evidence="8 10">Xylulokinase</shortName>
        <ecNumber evidence="8 10">2.7.1.17</ecNumber>
    </recommendedName>
</protein>
<dbReference type="InterPro" id="IPR000577">
    <property type="entry name" value="Carb_kinase_FGGY"/>
</dbReference>
<keyword evidence="6 8" id="KW-0067">ATP-binding</keyword>
<dbReference type="PROSITE" id="PS00445">
    <property type="entry name" value="FGGY_KINASES_2"/>
    <property type="match status" value="1"/>
</dbReference>
<feature type="binding site" evidence="8">
    <location>
        <begin position="79"/>
        <end position="80"/>
    </location>
    <ligand>
        <name>substrate</name>
    </ligand>
</feature>
<evidence type="ECO:0000256" key="8">
    <source>
        <dbReference type="HAMAP-Rule" id="MF_02220"/>
    </source>
</evidence>
<comment type="function">
    <text evidence="8">Catalyzes the phosphorylation of D-xylulose to D-xylulose 5-phosphate.</text>
</comment>
<dbReference type="RefSeq" id="WP_223006311.1">
    <property type="nucleotide sequence ID" value="NZ_JAHSQO010000004.1"/>
</dbReference>
<evidence type="ECO:0000256" key="3">
    <source>
        <dbReference type="ARBA" id="ARBA00022679"/>
    </source>
</evidence>
<dbReference type="PROSITE" id="PS00933">
    <property type="entry name" value="FGGY_KINASES_1"/>
    <property type="match status" value="1"/>
</dbReference>
<dbReference type="InterPro" id="IPR006000">
    <property type="entry name" value="Xylulokinase"/>
</dbReference>
<comment type="similarity">
    <text evidence="1 8 9">Belongs to the FGGY kinase family.</text>
</comment>
<dbReference type="GO" id="GO:0004856">
    <property type="term" value="F:D-xylulokinase activity"/>
    <property type="evidence" value="ECO:0007669"/>
    <property type="project" value="UniProtKB-EC"/>
</dbReference>
<dbReference type="CDD" id="cd07808">
    <property type="entry name" value="ASKHA_NBD_FGGY_EcXK-like"/>
    <property type="match status" value="1"/>
</dbReference>
<keyword evidence="5 8" id="KW-0418">Kinase</keyword>
<dbReference type="SUPFAM" id="SSF53067">
    <property type="entry name" value="Actin-like ATPase domain"/>
    <property type="match status" value="2"/>
</dbReference>
<gene>
    <name evidence="8 10 13" type="primary">xylB</name>
    <name evidence="13" type="ORF">KVG22_14955</name>
</gene>
<feature type="domain" description="Carbohydrate kinase FGGY C-terminal" evidence="12">
    <location>
        <begin position="251"/>
        <end position="436"/>
    </location>
</feature>
<sequence length="480" mass="51453">MFLGLDLGTSGVKALLVDDAQRTMAVGHGTLTVQRPRPGWSEQNPDSWIDAVQAAIAEVRKAAPRAFAALRSIGVSGQMHGATLLDDRDRPLRPAILWNDGRSAEECRILEERADFRGIGGNIVMAGFTAPKLEWVRRNEPENFKRTRRVLLPKDYVGLWLTGRHVSDMSDAAGTLWLDVSKRDWSESLLEATGLNRSHMPDLVEGSEQAGILRTDLASEWGVGPVVVAGGAGDNAATACGLGITAPGEAFVSLGTSGVLFTVADRFATNTRDAVHSFCHAVPETWHQMGVILSAADSLNWLSEITGQSPAALIALVDAELSAPSPITFLPYLSGERTPHNNPDATGSFLGLKRDQGLKEMTQAVLEGVAFALDDCRRAIEKGGVEFNTAWVAGGGSQSETWLRIVATVTGLTLKVPQTGTQGAALGAARLGMAAADFENPFLCPTTGMVVEPEPDLIEPYRTRQRYFREAATSVTQQTP</sequence>
<feature type="active site" description="Proton acceptor" evidence="8">
    <location>
        <position position="234"/>
    </location>
</feature>
<accession>A0ABS7RBW1</accession>
<organism evidence="13 14">
    <name type="scientific">Nitratireductor rhodophyticola</name>
    <dbReference type="NCBI Taxonomy" id="2854036"/>
    <lineage>
        <taxon>Bacteria</taxon>
        <taxon>Pseudomonadati</taxon>
        <taxon>Pseudomonadota</taxon>
        <taxon>Alphaproteobacteria</taxon>
        <taxon>Hyphomicrobiales</taxon>
        <taxon>Phyllobacteriaceae</taxon>
        <taxon>Nitratireductor</taxon>
    </lineage>
</organism>
<dbReference type="PIRSF" id="PIRSF000538">
    <property type="entry name" value="GlpK"/>
    <property type="match status" value="1"/>
</dbReference>
<dbReference type="InterPro" id="IPR018483">
    <property type="entry name" value="Carb_kinase_FGGY_CS"/>
</dbReference>
<dbReference type="InterPro" id="IPR018484">
    <property type="entry name" value="FGGY_N"/>
</dbReference>
<dbReference type="InterPro" id="IPR050406">
    <property type="entry name" value="FGGY_Carb_Kinase"/>
</dbReference>
<dbReference type="PANTHER" id="PTHR43095:SF6">
    <property type="entry name" value="XYLULOSE KINASE"/>
    <property type="match status" value="1"/>
</dbReference>
<evidence type="ECO:0000256" key="10">
    <source>
        <dbReference type="RuleBase" id="RU364073"/>
    </source>
</evidence>
<evidence type="ECO:0000259" key="12">
    <source>
        <dbReference type="Pfam" id="PF02782"/>
    </source>
</evidence>
<name>A0ABS7RBW1_9HYPH</name>
<feature type="domain" description="Carbohydrate kinase FGGY N-terminal" evidence="11">
    <location>
        <begin position="1"/>
        <end position="241"/>
    </location>
</feature>
<dbReference type="InterPro" id="IPR043129">
    <property type="entry name" value="ATPase_NBD"/>
</dbReference>
<evidence type="ECO:0000256" key="5">
    <source>
        <dbReference type="ARBA" id="ARBA00022777"/>
    </source>
</evidence>
<dbReference type="InterPro" id="IPR018485">
    <property type="entry name" value="FGGY_C"/>
</dbReference>
<dbReference type="Pfam" id="PF02782">
    <property type="entry name" value="FGGY_C"/>
    <property type="match status" value="1"/>
</dbReference>
<dbReference type="HAMAP" id="MF_02220">
    <property type="entry name" value="XylB"/>
    <property type="match status" value="1"/>
</dbReference>
<keyword evidence="2 8" id="KW-0859">Xylose metabolism</keyword>
<evidence type="ECO:0000313" key="14">
    <source>
        <dbReference type="Proteomes" id="UP000777661"/>
    </source>
</evidence>
<evidence type="ECO:0000256" key="6">
    <source>
        <dbReference type="ARBA" id="ARBA00022840"/>
    </source>
</evidence>
<comment type="caution">
    <text evidence="13">The sequence shown here is derived from an EMBL/GenBank/DDBJ whole genome shotgun (WGS) entry which is preliminary data.</text>
</comment>
<reference evidence="13 14" key="1">
    <citation type="submission" date="2021-06" db="EMBL/GenBank/DDBJ databases">
        <title>Nitratireductor porphyridii sp. nov., isolated from a small marine red alga, Porphyridium purpureum in South Korea.</title>
        <authorList>
            <person name="Kim K.H."/>
            <person name="Kristyanto S."/>
            <person name="Jeon C.O."/>
        </authorList>
    </citation>
    <scope>NUCLEOTIDE SEQUENCE [LARGE SCALE GENOMIC DNA]</scope>
    <source>
        <strain evidence="13 14">R6</strain>
    </source>
</reference>
<dbReference type="NCBIfam" id="TIGR01312">
    <property type="entry name" value="XylB"/>
    <property type="match status" value="1"/>
</dbReference>
<keyword evidence="3 8" id="KW-0808">Transferase</keyword>
<keyword evidence="7 8" id="KW-0119">Carbohydrate metabolism</keyword>
<feature type="site" description="Important for activity" evidence="8">
    <location>
        <position position="6"/>
    </location>
</feature>
<evidence type="ECO:0000256" key="4">
    <source>
        <dbReference type="ARBA" id="ARBA00022741"/>
    </source>
</evidence>
<dbReference type="EMBL" id="JAHSQO010000004">
    <property type="protein sequence ID" value="MBY8917902.1"/>
    <property type="molecule type" value="Genomic_DNA"/>
</dbReference>
<keyword evidence="4 8" id="KW-0547">Nucleotide-binding</keyword>
<dbReference type="Proteomes" id="UP000777661">
    <property type="component" value="Unassembled WGS sequence"/>
</dbReference>
<dbReference type="EC" id="2.7.1.17" evidence="8 10"/>
<evidence type="ECO:0000256" key="1">
    <source>
        <dbReference type="ARBA" id="ARBA00009156"/>
    </source>
</evidence>
<evidence type="ECO:0000256" key="9">
    <source>
        <dbReference type="RuleBase" id="RU003733"/>
    </source>
</evidence>
<dbReference type="Pfam" id="PF00370">
    <property type="entry name" value="FGGY_N"/>
    <property type="match status" value="1"/>
</dbReference>
<evidence type="ECO:0000256" key="7">
    <source>
        <dbReference type="ARBA" id="ARBA00023277"/>
    </source>
</evidence>
<comment type="catalytic activity">
    <reaction evidence="8 10">
        <text>D-xylulose + ATP = D-xylulose 5-phosphate + ADP + H(+)</text>
        <dbReference type="Rhea" id="RHEA:10964"/>
        <dbReference type="ChEBI" id="CHEBI:15378"/>
        <dbReference type="ChEBI" id="CHEBI:17140"/>
        <dbReference type="ChEBI" id="CHEBI:30616"/>
        <dbReference type="ChEBI" id="CHEBI:57737"/>
        <dbReference type="ChEBI" id="CHEBI:456216"/>
        <dbReference type="EC" id="2.7.1.17"/>
    </reaction>
</comment>